<evidence type="ECO:0000256" key="3">
    <source>
        <dbReference type="SAM" id="MobiDB-lite"/>
    </source>
</evidence>
<evidence type="ECO:0000256" key="2">
    <source>
        <dbReference type="ARBA" id="ARBA00023315"/>
    </source>
</evidence>
<feature type="domain" description="Phthiocerol/phthiodiolone dimycocerosyl transferase C-terminal" evidence="4">
    <location>
        <begin position="105"/>
        <end position="201"/>
    </location>
</feature>
<feature type="region of interest" description="Disordered" evidence="3">
    <location>
        <begin position="326"/>
        <end position="349"/>
    </location>
</feature>
<evidence type="ECO:0000259" key="4">
    <source>
        <dbReference type="Pfam" id="PF16911"/>
    </source>
</evidence>
<gene>
    <name evidence="5" type="ORF">TWF718_009729</name>
</gene>
<organism evidence="5 6">
    <name type="scientific">Orbilia javanica</name>
    <dbReference type="NCBI Taxonomy" id="47235"/>
    <lineage>
        <taxon>Eukaryota</taxon>
        <taxon>Fungi</taxon>
        <taxon>Dikarya</taxon>
        <taxon>Ascomycota</taxon>
        <taxon>Pezizomycotina</taxon>
        <taxon>Orbiliomycetes</taxon>
        <taxon>Orbiliales</taxon>
        <taxon>Orbiliaceae</taxon>
        <taxon>Orbilia</taxon>
    </lineage>
</organism>
<dbReference type="Pfam" id="PF16911">
    <property type="entry name" value="PapA_C"/>
    <property type="match status" value="1"/>
</dbReference>
<evidence type="ECO:0000313" key="5">
    <source>
        <dbReference type="EMBL" id="KAK6336940.1"/>
    </source>
</evidence>
<dbReference type="Gene3D" id="3.30.559.30">
    <property type="entry name" value="Nonribosomal peptide synthetase, condensation domain"/>
    <property type="match status" value="1"/>
</dbReference>
<dbReference type="GO" id="GO:0016746">
    <property type="term" value="F:acyltransferase activity"/>
    <property type="evidence" value="ECO:0007669"/>
    <property type="project" value="UniProtKB-KW"/>
</dbReference>
<proteinExistence type="predicted"/>
<keyword evidence="6" id="KW-1185">Reference proteome</keyword>
<protein>
    <recommendedName>
        <fullName evidence="4">Phthiocerol/phthiodiolone dimycocerosyl transferase C-terminal domain-containing protein</fullName>
    </recommendedName>
</protein>
<keyword evidence="2" id="KW-0012">Acyltransferase</keyword>
<dbReference type="EMBL" id="JAVHNR010000007">
    <property type="protein sequence ID" value="KAK6336940.1"/>
    <property type="molecule type" value="Genomic_DNA"/>
</dbReference>
<dbReference type="Proteomes" id="UP001313282">
    <property type="component" value="Unassembled WGS sequence"/>
</dbReference>
<accession>A0AAN8RF08</accession>
<sequence>MVSRGRQRKVCAASSLSTLPQHSTSMQSADRTFMIYSGDQISQISDRLVQLTEPKRMMSQMVQWSRFPPVIGQSQLASSRTTGFKDARSGGIQNVVPTLPEGLVEHRFTERDSAAILKACRANKITLTTAIWAAQAKAALKHSGGTSGNLATFVPVNLRSQVQTSATSTEINNTINLAFSHLPVENSDFIEWAKGAQNDLSFWRNSKESMGVFQSVCEALEEKVNKDSKTGVTYPARFFLSNVGISDNYITDPVEDVWLNIMVVTPSSGGLVVLTTKGRIRMTACYNRAFFDEGQIESYMEMVVSYLEKGLGLKFSDGDSLRPSIESKERISTSQHQHATTQAFPAPQQ</sequence>
<evidence type="ECO:0000313" key="6">
    <source>
        <dbReference type="Proteomes" id="UP001313282"/>
    </source>
</evidence>
<keyword evidence="1" id="KW-0808">Transferase</keyword>
<dbReference type="SUPFAM" id="SSF52777">
    <property type="entry name" value="CoA-dependent acyltransferases"/>
    <property type="match status" value="1"/>
</dbReference>
<feature type="compositionally biased region" description="Polar residues" evidence="3">
    <location>
        <begin position="332"/>
        <end position="349"/>
    </location>
</feature>
<evidence type="ECO:0000256" key="1">
    <source>
        <dbReference type="ARBA" id="ARBA00022679"/>
    </source>
</evidence>
<reference evidence="5 6" key="1">
    <citation type="submission" date="2019-10" db="EMBL/GenBank/DDBJ databases">
        <authorList>
            <person name="Palmer J.M."/>
        </authorList>
    </citation>
    <scope>NUCLEOTIDE SEQUENCE [LARGE SCALE GENOMIC DNA]</scope>
    <source>
        <strain evidence="5 6">TWF718</strain>
    </source>
</reference>
<dbReference type="InterPro" id="IPR031641">
    <property type="entry name" value="PapA_C"/>
</dbReference>
<comment type="caution">
    <text evidence="5">The sequence shown here is derived from an EMBL/GenBank/DDBJ whole genome shotgun (WGS) entry which is preliminary data.</text>
</comment>
<dbReference type="AlphaFoldDB" id="A0AAN8RF08"/>
<name>A0AAN8RF08_9PEZI</name>